<accession>A0A7W6MWU2</accession>
<reference evidence="1 2" key="1">
    <citation type="submission" date="2020-08" db="EMBL/GenBank/DDBJ databases">
        <title>Genomic Encyclopedia of Type Strains, Phase IV (KMG-IV): sequencing the most valuable type-strain genomes for metagenomic binning, comparative biology and taxonomic classification.</title>
        <authorList>
            <person name="Goeker M."/>
        </authorList>
    </citation>
    <scope>NUCLEOTIDE SEQUENCE [LARGE SCALE GENOMIC DNA]</scope>
    <source>
        <strain evidence="1 2">DSM 100021</strain>
    </source>
</reference>
<dbReference type="EMBL" id="JACIED010000009">
    <property type="protein sequence ID" value="MBB4010563.1"/>
    <property type="molecule type" value="Genomic_DNA"/>
</dbReference>
<organism evidence="1 2">
    <name type="scientific">Allorhizobium taibaishanense</name>
    <dbReference type="NCBI Taxonomy" id="887144"/>
    <lineage>
        <taxon>Bacteria</taxon>
        <taxon>Pseudomonadati</taxon>
        <taxon>Pseudomonadota</taxon>
        <taxon>Alphaproteobacteria</taxon>
        <taxon>Hyphomicrobiales</taxon>
        <taxon>Rhizobiaceae</taxon>
        <taxon>Rhizobium/Agrobacterium group</taxon>
        <taxon>Allorhizobium</taxon>
    </lineage>
</organism>
<dbReference type="Proteomes" id="UP000544107">
    <property type="component" value="Unassembled WGS sequence"/>
</dbReference>
<comment type="caution">
    <text evidence="1">The sequence shown here is derived from an EMBL/GenBank/DDBJ whole genome shotgun (WGS) entry which is preliminary data.</text>
</comment>
<proteinExistence type="predicted"/>
<evidence type="ECO:0000313" key="2">
    <source>
        <dbReference type="Proteomes" id="UP000544107"/>
    </source>
</evidence>
<name>A0A7W6MWU2_9HYPH</name>
<evidence type="ECO:0000313" key="1">
    <source>
        <dbReference type="EMBL" id="MBB4010563.1"/>
    </source>
</evidence>
<sequence>MYTINRIETSRHRQNAWLVHLTSAGKTARRMAEEERIRMVLAVENGQDPALRRRQAVQLHRKFSTDDTSD</sequence>
<protein>
    <submittedName>
        <fullName evidence="1">Uncharacterized protein</fullName>
    </submittedName>
</protein>
<gene>
    <name evidence="1" type="ORF">GGQ71_004864</name>
</gene>
<dbReference type="AlphaFoldDB" id="A0A7W6MWU2"/>
<dbReference type="RefSeq" id="WP_234801688.1">
    <property type="nucleotide sequence ID" value="NZ_JACIED010000009.1"/>
</dbReference>